<evidence type="ECO:0000313" key="2">
    <source>
        <dbReference type="EMBL" id="SFF39570.1"/>
    </source>
</evidence>
<dbReference type="Pfam" id="PF00550">
    <property type="entry name" value="PP-binding"/>
    <property type="match status" value="1"/>
</dbReference>
<accession>A0A1I2ID66</accession>
<proteinExistence type="predicted"/>
<feature type="domain" description="Carrier" evidence="1">
    <location>
        <begin position="1"/>
        <end position="79"/>
    </location>
</feature>
<dbReference type="Proteomes" id="UP000183410">
    <property type="component" value="Unassembled WGS sequence"/>
</dbReference>
<dbReference type="Gene3D" id="1.10.1200.10">
    <property type="entry name" value="ACP-like"/>
    <property type="match status" value="1"/>
</dbReference>
<name>A0A1I2ID66_9BACL</name>
<dbReference type="InterPro" id="IPR036736">
    <property type="entry name" value="ACP-like_sf"/>
</dbReference>
<dbReference type="EMBL" id="FONN01000033">
    <property type="protein sequence ID" value="SFF39570.1"/>
    <property type="molecule type" value="Genomic_DNA"/>
</dbReference>
<dbReference type="SUPFAM" id="SSF47336">
    <property type="entry name" value="ACP-like"/>
    <property type="match status" value="1"/>
</dbReference>
<keyword evidence="3" id="KW-1185">Reference proteome</keyword>
<sequence length="80" mass="9110">MLQTQIITIISEIKNEPDLTATLTGASDMLNDAGLDSLQLINFILRIEDEFEIEIDFDQFDMEHLQSIDIFCDFIQAKSA</sequence>
<dbReference type="PROSITE" id="PS50075">
    <property type="entry name" value="CARRIER"/>
    <property type="match status" value="1"/>
</dbReference>
<evidence type="ECO:0000313" key="3">
    <source>
        <dbReference type="Proteomes" id="UP000183410"/>
    </source>
</evidence>
<evidence type="ECO:0000259" key="1">
    <source>
        <dbReference type="PROSITE" id="PS50075"/>
    </source>
</evidence>
<reference evidence="3" key="1">
    <citation type="submission" date="2016-10" db="EMBL/GenBank/DDBJ databases">
        <authorList>
            <person name="Varghese N."/>
            <person name="Submissions S."/>
        </authorList>
    </citation>
    <scope>NUCLEOTIDE SEQUENCE [LARGE SCALE GENOMIC DNA]</scope>
    <source>
        <strain evidence="3">CGMCC 1.10223</strain>
    </source>
</reference>
<protein>
    <submittedName>
        <fullName evidence="2">Acyl carrier protein</fullName>
    </submittedName>
</protein>
<organism evidence="2 3">
    <name type="scientific">Paenibacillus algorifonticola</name>
    <dbReference type="NCBI Taxonomy" id="684063"/>
    <lineage>
        <taxon>Bacteria</taxon>
        <taxon>Bacillati</taxon>
        <taxon>Bacillota</taxon>
        <taxon>Bacilli</taxon>
        <taxon>Bacillales</taxon>
        <taxon>Paenibacillaceae</taxon>
        <taxon>Paenibacillus</taxon>
    </lineage>
</organism>
<dbReference type="InterPro" id="IPR009081">
    <property type="entry name" value="PP-bd_ACP"/>
</dbReference>
<gene>
    <name evidence="2" type="ORF">SAMN04487969_13321</name>
</gene>
<dbReference type="AlphaFoldDB" id="A0A1I2ID66"/>